<feature type="domain" description="Glycogen debranching enzyme bacterial and archaeal type N-terminal" evidence="1">
    <location>
        <begin position="2"/>
        <end position="122"/>
    </location>
</feature>
<name>X0VTY0_9ZZZZ</name>
<sequence>MREWITTNGLGSYVSLTHSNVNMSKFHGLLVASMDPPTKRHVFVSNVHERIQIDDQIYDLNNIAGSFDFDVFPSFLYEVDSINVRKTIFMEHEKNTTIIKYEVKTDKQVSFIHGPIVNSRHFYD</sequence>
<feature type="non-terminal residue" evidence="2">
    <location>
        <position position="124"/>
    </location>
</feature>
<dbReference type="EMBL" id="BARS01038360">
    <property type="protein sequence ID" value="GAG21720.1"/>
    <property type="molecule type" value="Genomic_DNA"/>
</dbReference>
<evidence type="ECO:0000313" key="2">
    <source>
        <dbReference type="EMBL" id="GAG21720.1"/>
    </source>
</evidence>
<reference evidence="2" key="1">
    <citation type="journal article" date="2014" name="Front. Microbiol.">
        <title>High frequency of phylogenetically diverse reductive dehalogenase-homologous genes in deep subseafloor sedimentary metagenomes.</title>
        <authorList>
            <person name="Kawai M."/>
            <person name="Futagami T."/>
            <person name="Toyoda A."/>
            <person name="Takaki Y."/>
            <person name="Nishi S."/>
            <person name="Hori S."/>
            <person name="Arai W."/>
            <person name="Tsubouchi T."/>
            <person name="Morono Y."/>
            <person name="Uchiyama I."/>
            <person name="Ito T."/>
            <person name="Fujiyama A."/>
            <person name="Inagaki F."/>
            <person name="Takami H."/>
        </authorList>
    </citation>
    <scope>NUCLEOTIDE SEQUENCE</scope>
    <source>
        <strain evidence="2">Expedition CK06-06</strain>
    </source>
</reference>
<dbReference type="Pfam" id="PF12439">
    <property type="entry name" value="GDE_N"/>
    <property type="match status" value="1"/>
</dbReference>
<evidence type="ECO:0000259" key="1">
    <source>
        <dbReference type="Pfam" id="PF12439"/>
    </source>
</evidence>
<comment type="caution">
    <text evidence="2">The sequence shown here is derived from an EMBL/GenBank/DDBJ whole genome shotgun (WGS) entry which is preliminary data.</text>
</comment>
<proteinExistence type="predicted"/>
<accession>X0VTY0</accession>
<organism evidence="2">
    <name type="scientific">marine sediment metagenome</name>
    <dbReference type="NCBI Taxonomy" id="412755"/>
    <lineage>
        <taxon>unclassified sequences</taxon>
        <taxon>metagenomes</taxon>
        <taxon>ecological metagenomes</taxon>
    </lineage>
</organism>
<dbReference type="AlphaFoldDB" id="X0VTY0"/>
<dbReference type="InterPro" id="IPR024742">
    <property type="entry name" value="Glycogen_debranch_N"/>
</dbReference>
<gene>
    <name evidence="2" type="ORF">S01H1_58707</name>
</gene>
<protein>
    <recommendedName>
        <fullName evidence="1">Glycogen debranching enzyme bacterial and archaeal type N-terminal domain-containing protein</fullName>
    </recommendedName>
</protein>